<protein>
    <submittedName>
        <fullName evidence="2">Uncharacterized protein</fullName>
    </submittedName>
</protein>
<keyword evidence="1" id="KW-0812">Transmembrane</keyword>
<feature type="transmembrane region" description="Helical" evidence="1">
    <location>
        <begin position="103"/>
        <end position="124"/>
    </location>
</feature>
<feature type="transmembrane region" description="Helical" evidence="1">
    <location>
        <begin position="37"/>
        <end position="60"/>
    </location>
</feature>
<evidence type="ECO:0000313" key="3">
    <source>
        <dbReference type="Proteomes" id="UP001301350"/>
    </source>
</evidence>
<name>A0AAV9ISG9_CYACA</name>
<keyword evidence="3" id="KW-1185">Reference proteome</keyword>
<evidence type="ECO:0000256" key="1">
    <source>
        <dbReference type="SAM" id="Phobius"/>
    </source>
</evidence>
<evidence type="ECO:0000313" key="2">
    <source>
        <dbReference type="EMBL" id="KAK4535036.1"/>
    </source>
</evidence>
<dbReference type="Proteomes" id="UP001301350">
    <property type="component" value="Unassembled WGS sequence"/>
</dbReference>
<feature type="transmembrane region" description="Helical" evidence="1">
    <location>
        <begin position="133"/>
        <end position="153"/>
    </location>
</feature>
<organism evidence="2 3">
    <name type="scientific">Cyanidium caldarium</name>
    <name type="common">Red alga</name>
    <dbReference type="NCBI Taxonomy" id="2771"/>
    <lineage>
        <taxon>Eukaryota</taxon>
        <taxon>Rhodophyta</taxon>
        <taxon>Bangiophyceae</taxon>
        <taxon>Cyanidiales</taxon>
        <taxon>Cyanidiaceae</taxon>
        <taxon>Cyanidium</taxon>
    </lineage>
</organism>
<keyword evidence="1" id="KW-1133">Transmembrane helix</keyword>
<comment type="caution">
    <text evidence="2">The sequence shown here is derived from an EMBL/GenBank/DDBJ whole genome shotgun (WGS) entry which is preliminary data.</text>
</comment>
<proteinExistence type="predicted"/>
<accession>A0AAV9ISG9</accession>
<dbReference type="EMBL" id="JANCYW010000003">
    <property type="protein sequence ID" value="KAK4535036.1"/>
    <property type="molecule type" value="Genomic_DNA"/>
</dbReference>
<dbReference type="AlphaFoldDB" id="A0AAV9ISG9"/>
<keyword evidence="1" id="KW-0472">Membrane</keyword>
<feature type="transmembrane region" description="Helical" evidence="1">
    <location>
        <begin position="72"/>
        <end position="91"/>
    </location>
</feature>
<reference evidence="2 3" key="1">
    <citation type="submission" date="2022-07" db="EMBL/GenBank/DDBJ databases">
        <title>Genome-wide signatures of adaptation to extreme environments.</title>
        <authorList>
            <person name="Cho C.H."/>
            <person name="Yoon H.S."/>
        </authorList>
    </citation>
    <scope>NUCLEOTIDE SEQUENCE [LARGE SCALE GENOMIC DNA]</scope>
    <source>
        <strain evidence="2 3">DBV 063 E5</strain>
    </source>
</reference>
<gene>
    <name evidence="2" type="ORF">CDCA_CDCA03G1061</name>
</gene>
<sequence>MEYGTAVTAPTPPRQPRPNTLSRGVYRLGSVVGYYVVWYPLLLILVAAALASGFLGGLYLQWYALRLAQNLWLVWLVAPYSLAGWALVRLLRRASAPASALGLTRLLLSFALIISLVTPAALFLSRRINAEPAVFSMLGTLFISSSAALWAFILESDWLEPQSWLSSTSSRDLEAGAPR</sequence>